<keyword evidence="3" id="KW-1185">Reference proteome</keyword>
<evidence type="ECO:0000313" key="2">
    <source>
        <dbReference type="EMBL" id="KAK7236257.1"/>
    </source>
</evidence>
<protein>
    <submittedName>
        <fullName evidence="2">Uncharacterized protein</fullName>
    </submittedName>
</protein>
<name>A0ABR1FRA2_AURAN</name>
<reference evidence="2 3" key="1">
    <citation type="submission" date="2024-03" db="EMBL/GenBank/DDBJ databases">
        <title>Aureococcus anophagefferens CCMP1851 and Kratosvirus quantuckense: Draft genome of a second virus-susceptible host strain in the model system.</title>
        <authorList>
            <person name="Chase E."/>
            <person name="Truchon A.R."/>
            <person name="Schepens W."/>
            <person name="Wilhelm S.W."/>
        </authorList>
    </citation>
    <scope>NUCLEOTIDE SEQUENCE [LARGE SCALE GENOMIC DNA]</scope>
    <source>
        <strain evidence="2 3">CCMP1851</strain>
    </source>
</reference>
<organism evidence="2 3">
    <name type="scientific">Aureococcus anophagefferens</name>
    <name type="common">Harmful bloom alga</name>
    <dbReference type="NCBI Taxonomy" id="44056"/>
    <lineage>
        <taxon>Eukaryota</taxon>
        <taxon>Sar</taxon>
        <taxon>Stramenopiles</taxon>
        <taxon>Ochrophyta</taxon>
        <taxon>Pelagophyceae</taxon>
        <taxon>Pelagomonadales</taxon>
        <taxon>Pelagomonadaceae</taxon>
        <taxon>Aureococcus</taxon>
    </lineage>
</organism>
<proteinExistence type="predicted"/>
<evidence type="ECO:0000313" key="3">
    <source>
        <dbReference type="Proteomes" id="UP001363151"/>
    </source>
</evidence>
<feature type="region of interest" description="Disordered" evidence="1">
    <location>
        <begin position="259"/>
        <end position="310"/>
    </location>
</feature>
<evidence type="ECO:0000256" key="1">
    <source>
        <dbReference type="SAM" id="MobiDB-lite"/>
    </source>
</evidence>
<gene>
    <name evidence="2" type="ORF">SO694_00061144</name>
</gene>
<feature type="compositionally biased region" description="Basic residues" evidence="1">
    <location>
        <begin position="208"/>
        <end position="219"/>
    </location>
</feature>
<dbReference type="Proteomes" id="UP001363151">
    <property type="component" value="Unassembled WGS sequence"/>
</dbReference>
<feature type="region of interest" description="Disordered" evidence="1">
    <location>
        <begin position="160"/>
        <end position="227"/>
    </location>
</feature>
<comment type="caution">
    <text evidence="2">The sequence shown here is derived from an EMBL/GenBank/DDBJ whole genome shotgun (WGS) entry which is preliminary data.</text>
</comment>
<dbReference type="EMBL" id="JBBJCI010000285">
    <property type="protein sequence ID" value="KAK7236257.1"/>
    <property type="molecule type" value="Genomic_DNA"/>
</dbReference>
<feature type="compositionally biased region" description="Low complexity" evidence="1">
    <location>
        <begin position="296"/>
        <end position="309"/>
    </location>
</feature>
<feature type="compositionally biased region" description="Low complexity" evidence="1">
    <location>
        <begin position="188"/>
        <end position="207"/>
    </location>
</feature>
<accession>A0ABR1FRA2</accession>
<sequence length="382" mass="39714">MAAFRAEWATPEYWLAFAPSLHVASGHILRRGLVPFCTDEAPAALRAALAADGFFQLAPPEDCGLFDDGGGWGVDVAALGDAVVALGEAGWPPIYVLVYDEAWVLRGRLAHTLRGAADLAVNFDFAAFHVKAGGNAQTLAAGWAPHRDRDDAAHVGGAVADALRGGRRRAARAAPGSRSRTRRRRRPASTACPGPATRATRPATAAGRRSRPASRRGPRRSATPARCRAPMGGVLAFSHRLLHWGSAPDAGAPPRVAVAFGAGSETSPPGVRAKRGGPSATPGLSRRAAASRRRSASASPSPRPSCSASFTPSSRLLFSPDIPHSSNNALQPVGDVTSSYDGDSVCVVSEHGSLSAGCGQRVFQRAAVDTRRAHAAAHHPLA</sequence>